<evidence type="ECO:0000256" key="2">
    <source>
        <dbReference type="ARBA" id="ARBA00004481"/>
    </source>
</evidence>
<dbReference type="InterPro" id="IPR037519">
    <property type="entry name" value="LITAF_fam"/>
</dbReference>
<keyword evidence="8" id="KW-1133">Transmembrane helix</keyword>
<evidence type="ECO:0000313" key="14">
    <source>
        <dbReference type="WBParaSite" id="BXY_1046800.1"/>
    </source>
</evidence>
<dbReference type="Pfam" id="PF10601">
    <property type="entry name" value="zf-LITAF-like"/>
    <property type="match status" value="1"/>
</dbReference>
<keyword evidence="13" id="KW-1185">Reference proteome</keyword>
<evidence type="ECO:0000256" key="5">
    <source>
        <dbReference type="ARBA" id="ARBA00022723"/>
    </source>
</evidence>
<dbReference type="EMBL" id="CAJFCV020000003">
    <property type="protein sequence ID" value="CAG9111182.1"/>
    <property type="molecule type" value="Genomic_DNA"/>
</dbReference>
<dbReference type="SMART" id="SM00714">
    <property type="entry name" value="LITAF"/>
    <property type="match status" value="1"/>
</dbReference>
<evidence type="ECO:0000256" key="1">
    <source>
        <dbReference type="ARBA" id="ARBA00004414"/>
    </source>
</evidence>
<organism evidence="12 14">
    <name type="scientific">Bursaphelenchus xylophilus</name>
    <name type="common">Pinewood nematode worm</name>
    <name type="synonym">Aphelenchoides xylophilus</name>
    <dbReference type="NCBI Taxonomy" id="6326"/>
    <lineage>
        <taxon>Eukaryota</taxon>
        <taxon>Metazoa</taxon>
        <taxon>Ecdysozoa</taxon>
        <taxon>Nematoda</taxon>
        <taxon>Chromadorea</taxon>
        <taxon>Rhabditida</taxon>
        <taxon>Tylenchina</taxon>
        <taxon>Tylenchomorpha</taxon>
        <taxon>Aphelenchoidea</taxon>
        <taxon>Aphelenchoididae</taxon>
        <taxon>Bursaphelenchus</taxon>
    </lineage>
</organism>
<dbReference type="GO" id="GO:0008270">
    <property type="term" value="F:zinc ion binding"/>
    <property type="evidence" value="ECO:0007669"/>
    <property type="project" value="TreeGrafter"/>
</dbReference>
<keyword evidence="8" id="KW-0812">Transmembrane</keyword>
<evidence type="ECO:0000256" key="4">
    <source>
        <dbReference type="ARBA" id="ARBA00005975"/>
    </source>
</evidence>
<dbReference type="Proteomes" id="UP000095284">
    <property type="component" value="Unplaced"/>
</dbReference>
<dbReference type="EMBL" id="CAJFDI010000003">
    <property type="protein sequence ID" value="CAD5222800.1"/>
    <property type="molecule type" value="Genomic_DNA"/>
</dbReference>
<dbReference type="WBParaSite" id="BXY_1046800.1">
    <property type="protein sequence ID" value="BXY_1046800.1"/>
    <property type="gene ID" value="BXY_1046800"/>
</dbReference>
<keyword evidence="6" id="KW-0862">Zinc</keyword>
<comment type="subcellular location">
    <subcellularLocation>
        <location evidence="2">Endosome membrane</location>
        <topology evidence="2">Peripheral membrane protein</topology>
    </subcellularLocation>
    <subcellularLocation>
        <location evidence="1">Late endosome membrane</location>
    </subcellularLocation>
    <subcellularLocation>
        <location evidence="3">Lysosome membrane</location>
        <topology evidence="3">Peripheral membrane protein</topology>
        <orientation evidence="3">Cytoplasmic side</orientation>
    </subcellularLocation>
</comment>
<dbReference type="PANTHER" id="PTHR23292:SF6">
    <property type="entry name" value="FI16602P1-RELATED"/>
    <property type="match status" value="1"/>
</dbReference>
<accession>A0A1I7SBR9</accession>
<dbReference type="OrthoDB" id="5852176at2759"/>
<dbReference type="AlphaFoldDB" id="A0A1I7SBR9"/>
<dbReference type="Proteomes" id="UP000659654">
    <property type="component" value="Unassembled WGS sequence"/>
</dbReference>
<reference evidence="11" key="2">
    <citation type="submission" date="2020-08" db="EMBL/GenBank/DDBJ databases">
        <authorList>
            <person name="Kikuchi T."/>
        </authorList>
    </citation>
    <scope>NUCLEOTIDE SEQUENCE</scope>
    <source>
        <strain evidence="10">Ka4C1</strain>
    </source>
</reference>
<evidence type="ECO:0000256" key="7">
    <source>
        <dbReference type="ARBA" id="ARBA00023136"/>
    </source>
</evidence>
<evidence type="ECO:0000256" key="3">
    <source>
        <dbReference type="ARBA" id="ARBA00004630"/>
    </source>
</evidence>
<evidence type="ECO:0000256" key="6">
    <source>
        <dbReference type="ARBA" id="ARBA00022833"/>
    </source>
</evidence>
<protein>
    <submittedName>
        <fullName evidence="10">(pine wood nematode) hypothetical protein</fullName>
    </submittedName>
    <submittedName>
        <fullName evidence="14">LITAF domain-containing protein</fullName>
    </submittedName>
</protein>
<name>A0A1I7SBR9_BURXY</name>
<keyword evidence="7 8" id="KW-0472">Membrane</keyword>
<comment type="similarity">
    <text evidence="4">Belongs to the CDIP1/LITAF family.</text>
</comment>
<dbReference type="GO" id="GO:0031902">
    <property type="term" value="C:late endosome membrane"/>
    <property type="evidence" value="ECO:0007669"/>
    <property type="project" value="UniProtKB-SubCell"/>
</dbReference>
<feature type="domain" description="LITAF" evidence="9">
    <location>
        <begin position="1"/>
        <end position="81"/>
    </location>
</feature>
<dbReference type="PANTHER" id="PTHR23292">
    <property type="entry name" value="LIPOPOLYSACCHARIDE-INDUCED TUMOR NECROSIS FACTOR-ALPHA FACTOR"/>
    <property type="match status" value="1"/>
</dbReference>
<dbReference type="GO" id="GO:0005765">
    <property type="term" value="C:lysosomal membrane"/>
    <property type="evidence" value="ECO:0007669"/>
    <property type="project" value="UniProtKB-SubCell"/>
</dbReference>
<gene>
    <name evidence="10" type="ORF">BXYJ_LOCUS7660</name>
</gene>
<evidence type="ECO:0000313" key="13">
    <source>
        <dbReference type="Proteomes" id="UP000659654"/>
    </source>
</evidence>
<proteinExistence type="inferred from homology"/>
<dbReference type="InterPro" id="IPR006629">
    <property type="entry name" value="LITAF"/>
</dbReference>
<reference evidence="14" key="1">
    <citation type="submission" date="2016-11" db="UniProtKB">
        <authorList>
            <consortium name="WormBaseParasite"/>
        </authorList>
    </citation>
    <scope>IDENTIFICATION</scope>
</reference>
<evidence type="ECO:0000313" key="12">
    <source>
        <dbReference type="Proteomes" id="UP000095284"/>
    </source>
</evidence>
<keyword evidence="5" id="KW-0479">Metal-binding</keyword>
<sequence length="85" mass="9658">MLVPAYVYGMHPASVRCPYCGHNVVTVTRHRSTEMAWIVCFLLCVIGLWPCSLIPFCCCDNLQEVQHICSNCRHVLGAYRHGHHC</sequence>
<dbReference type="Proteomes" id="UP000582659">
    <property type="component" value="Unassembled WGS sequence"/>
</dbReference>
<feature type="transmembrane region" description="Helical" evidence="8">
    <location>
        <begin position="36"/>
        <end position="56"/>
    </location>
</feature>
<evidence type="ECO:0000259" key="9">
    <source>
        <dbReference type="PROSITE" id="PS51837"/>
    </source>
</evidence>
<evidence type="ECO:0000256" key="8">
    <source>
        <dbReference type="SAM" id="Phobius"/>
    </source>
</evidence>
<dbReference type="PROSITE" id="PS51837">
    <property type="entry name" value="LITAF"/>
    <property type="match status" value="1"/>
</dbReference>
<evidence type="ECO:0000313" key="10">
    <source>
        <dbReference type="EMBL" id="CAD5222800.1"/>
    </source>
</evidence>
<evidence type="ECO:0000313" key="11">
    <source>
        <dbReference type="EMBL" id="CAG9111182.1"/>
    </source>
</evidence>